<protein>
    <recommendedName>
        <fullName evidence="2">Guanylate-binding protein N-terminal domain-containing protein</fullName>
    </recommendedName>
</protein>
<keyword evidence="4" id="KW-1185">Reference proteome</keyword>
<evidence type="ECO:0000259" key="2">
    <source>
        <dbReference type="Pfam" id="PF02263"/>
    </source>
</evidence>
<feature type="compositionally biased region" description="Basic residues" evidence="1">
    <location>
        <begin position="368"/>
        <end position="377"/>
    </location>
</feature>
<dbReference type="Gene3D" id="3.40.50.300">
    <property type="entry name" value="P-loop containing nucleotide triphosphate hydrolases"/>
    <property type="match status" value="1"/>
</dbReference>
<dbReference type="GO" id="GO:0005525">
    <property type="term" value="F:GTP binding"/>
    <property type="evidence" value="ECO:0007669"/>
    <property type="project" value="InterPro"/>
</dbReference>
<comment type="caution">
    <text evidence="3">The sequence shown here is derived from an EMBL/GenBank/DDBJ whole genome shotgun (WGS) entry which is preliminary data.</text>
</comment>
<feature type="compositionally biased region" description="Basic and acidic residues" evidence="1">
    <location>
        <begin position="385"/>
        <end position="396"/>
    </location>
</feature>
<dbReference type="EMBL" id="CAUJNA010002303">
    <property type="protein sequence ID" value="CAJ1392257.1"/>
    <property type="molecule type" value="Genomic_DNA"/>
</dbReference>
<evidence type="ECO:0000313" key="4">
    <source>
        <dbReference type="Proteomes" id="UP001178507"/>
    </source>
</evidence>
<proteinExistence type="predicted"/>
<feature type="domain" description="Guanylate-binding protein N-terminal" evidence="2">
    <location>
        <begin position="18"/>
        <end position="147"/>
    </location>
</feature>
<dbReference type="AlphaFoldDB" id="A0AA36IQR7"/>
<dbReference type="Proteomes" id="UP001178507">
    <property type="component" value="Unassembled WGS sequence"/>
</dbReference>
<feature type="region of interest" description="Disordered" evidence="1">
    <location>
        <begin position="365"/>
        <end position="396"/>
    </location>
</feature>
<reference evidence="3" key="1">
    <citation type="submission" date="2023-08" db="EMBL/GenBank/DDBJ databases">
        <authorList>
            <person name="Chen Y."/>
            <person name="Shah S."/>
            <person name="Dougan E. K."/>
            <person name="Thang M."/>
            <person name="Chan C."/>
        </authorList>
    </citation>
    <scope>NUCLEOTIDE SEQUENCE</scope>
</reference>
<dbReference type="Pfam" id="PF02263">
    <property type="entry name" value="GBP"/>
    <property type="match status" value="1"/>
</dbReference>
<evidence type="ECO:0000313" key="3">
    <source>
        <dbReference type="EMBL" id="CAJ1392257.1"/>
    </source>
</evidence>
<gene>
    <name evidence="3" type="ORF">EVOR1521_LOCUS17400</name>
</gene>
<name>A0AA36IQR7_9DINO</name>
<dbReference type="GO" id="GO:0003924">
    <property type="term" value="F:GTPase activity"/>
    <property type="evidence" value="ECO:0007669"/>
    <property type="project" value="InterPro"/>
</dbReference>
<organism evidence="3 4">
    <name type="scientific">Effrenium voratum</name>
    <dbReference type="NCBI Taxonomy" id="2562239"/>
    <lineage>
        <taxon>Eukaryota</taxon>
        <taxon>Sar</taxon>
        <taxon>Alveolata</taxon>
        <taxon>Dinophyceae</taxon>
        <taxon>Suessiales</taxon>
        <taxon>Symbiodiniaceae</taxon>
        <taxon>Effrenium</taxon>
    </lineage>
</organism>
<sequence length="396" mass="41822">MAVIGPAPLLRHDASGGLQIQEEGLTVLRRVGAPLHVVFTIGGSRCGKSTVCNALLHGQDAVGRQGFQTGSSFDPVTHGVDVAAKKLPGGGSLVLADCEGAFHICGSTMSARGFGSVGLLAYHLSSVVVHVTMGSIDERDIEALGHLAATAPETEPPNGSPELLLLVNGARFELGDAVARRLLQPQPGAGRTCARGAIAAAFRERPALEALPCCEHDAYWPKVEELRRRILSVPAVAQGMGKASGSQLAERLERLVAAMSGNTGPATDPVSAAEQAMRSLHLDPLVEEIAKKFTAAASSVREEPGSPSSPGSQCDQDALAVEEALAEFDLRSAWLEGDVLPKEVLGAVRQRLRARLEGIAEAVQRGRRESRRLRQAARFKGTPSKLERSLLSEDLR</sequence>
<feature type="non-terminal residue" evidence="3">
    <location>
        <position position="1"/>
    </location>
</feature>
<accession>A0AA36IQR7</accession>
<feature type="region of interest" description="Disordered" evidence="1">
    <location>
        <begin position="296"/>
        <end position="316"/>
    </location>
</feature>
<dbReference type="InterPro" id="IPR027417">
    <property type="entry name" value="P-loop_NTPase"/>
</dbReference>
<dbReference type="SUPFAM" id="SSF52540">
    <property type="entry name" value="P-loop containing nucleoside triphosphate hydrolases"/>
    <property type="match status" value="1"/>
</dbReference>
<evidence type="ECO:0000256" key="1">
    <source>
        <dbReference type="SAM" id="MobiDB-lite"/>
    </source>
</evidence>
<dbReference type="InterPro" id="IPR015894">
    <property type="entry name" value="Guanylate-bd_N"/>
</dbReference>
<dbReference type="PANTHER" id="PTHR10751">
    <property type="entry name" value="GUANYLATE BINDING PROTEIN"/>
    <property type="match status" value="1"/>
</dbReference>